<dbReference type="KEGG" id="bgp:BGL_2c20970"/>
<accession>A0A0B6SD38</accession>
<keyword evidence="2" id="KW-1185">Reference proteome</keyword>
<name>A0A0B6SD38_BURPL</name>
<proteinExistence type="predicted"/>
<dbReference type="PANTHER" id="PTHR30632:SF11">
    <property type="entry name" value="BLR4797 PROTEIN"/>
    <property type="match status" value="1"/>
</dbReference>
<evidence type="ECO:0000313" key="2">
    <source>
        <dbReference type="Proteomes" id="UP000031838"/>
    </source>
</evidence>
<dbReference type="PANTHER" id="PTHR30632">
    <property type="entry name" value="MOLYBDATE-BINDING PERIPLASMIC PROTEIN"/>
    <property type="match status" value="1"/>
</dbReference>
<protein>
    <submittedName>
        <fullName evidence="1">Putative transport protein</fullName>
    </submittedName>
</protein>
<dbReference type="SUPFAM" id="SSF53850">
    <property type="entry name" value="Periplasmic binding protein-like II"/>
    <property type="match status" value="1"/>
</dbReference>
<sequence>MTSHEGGAPPLTLISSMATRQILQRLADQHAALTGQRVAVESVGGVEAARRVAQGEPFDLVALAGDALASLEQAGRVDAASRVAVARSGIAVAVREGATRPAIDTEQAVRQAVADSRSIGYSTGPSGRHLEALFARWGLADAIAARLVQARPGVPVASLVASGEVELGFQQGSELLGQPGIVVLGPLPDAVQAVTVFGAALGTVAAPARVDAARRFLAFLASPQAEAAKRAFGMEPA</sequence>
<reference evidence="1 2" key="2">
    <citation type="journal article" date="2016" name="Appl. Microbiol. Biotechnol.">
        <title>Mutations improving production and secretion of extracellular lipase by Burkholderia glumae PG1.</title>
        <authorList>
            <person name="Knapp A."/>
            <person name="Voget S."/>
            <person name="Gao R."/>
            <person name="Zaburannyi N."/>
            <person name="Krysciak D."/>
            <person name="Breuer M."/>
            <person name="Hauer B."/>
            <person name="Streit W.R."/>
            <person name="Muller R."/>
            <person name="Daniel R."/>
            <person name="Jaeger K.E."/>
        </authorList>
    </citation>
    <scope>NUCLEOTIDE SEQUENCE [LARGE SCALE GENOMIC DNA]</scope>
    <source>
        <strain evidence="1 2">PG1</strain>
    </source>
</reference>
<dbReference type="Gene3D" id="3.40.190.10">
    <property type="entry name" value="Periplasmic binding protein-like II"/>
    <property type="match status" value="2"/>
</dbReference>
<dbReference type="InterPro" id="IPR050682">
    <property type="entry name" value="ModA/WtpA"/>
</dbReference>
<dbReference type="AlphaFoldDB" id="A0A0B6SD38"/>
<evidence type="ECO:0000313" key="1">
    <source>
        <dbReference type="EMBL" id="AJK50161.1"/>
    </source>
</evidence>
<gene>
    <name evidence="1" type="ORF">BGL_2c20970</name>
</gene>
<reference evidence="2" key="1">
    <citation type="submission" date="2011-03" db="EMBL/GenBank/DDBJ databases">
        <authorList>
            <person name="Voget S."/>
            <person name="Streit W.R."/>
            <person name="Jaeger K.E."/>
            <person name="Daniel R."/>
        </authorList>
    </citation>
    <scope>NUCLEOTIDE SEQUENCE [LARGE SCALE GENOMIC DNA]</scope>
    <source>
        <strain evidence="2">PG1</strain>
    </source>
</reference>
<dbReference type="RefSeq" id="WP_042628469.1">
    <property type="nucleotide sequence ID" value="NZ_CP002581.1"/>
</dbReference>
<organism evidence="1 2">
    <name type="scientific">Burkholderia plantarii</name>
    <dbReference type="NCBI Taxonomy" id="41899"/>
    <lineage>
        <taxon>Bacteria</taxon>
        <taxon>Pseudomonadati</taxon>
        <taxon>Pseudomonadota</taxon>
        <taxon>Betaproteobacteria</taxon>
        <taxon>Burkholderiales</taxon>
        <taxon>Burkholderiaceae</taxon>
        <taxon>Burkholderia</taxon>
    </lineage>
</organism>
<dbReference type="Proteomes" id="UP000031838">
    <property type="component" value="Chromosome 2"/>
</dbReference>
<dbReference type="HOGENOM" id="CLU_079071_0_0_4"/>
<dbReference type="Pfam" id="PF13531">
    <property type="entry name" value="SBP_bac_11"/>
    <property type="match status" value="1"/>
</dbReference>
<dbReference type="GO" id="GO:0030973">
    <property type="term" value="F:molybdate ion binding"/>
    <property type="evidence" value="ECO:0007669"/>
    <property type="project" value="TreeGrafter"/>
</dbReference>
<dbReference type="EMBL" id="CP002581">
    <property type="protein sequence ID" value="AJK50161.1"/>
    <property type="molecule type" value="Genomic_DNA"/>
</dbReference>
<dbReference type="GO" id="GO:0015689">
    <property type="term" value="P:molybdate ion transport"/>
    <property type="evidence" value="ECO:0007669"/>
    <property type="project" value="TreeGrafter"/>
</dbReference>